<feature type="compositionally biased region" description="Basic and acidic residues" evidence="4">
    <location>
        <begin position="206"/>
        <end position="215"/>
    </location>
</feature>
<evidence type="ECO:0000256" key="3">
    <source>
        <dbReference type="ARBA" id="ARBA00023163"/>
    </source>
</evidence>
<evidence type="ECO:0000313" key="7">
    <source>
        <dbReference type="Proteomes" id="UP000230069"/>
    </source>
</evidence>
<dbReference type="InParanoid" id="A0A2G5CT02"/>
<dbReference type="AlphaFoldDB" id="A0A2G5CT02"/>
<keyword evidence="1" id="KW-0805">Transcription regulation</keyword>
<dbReference type="Pfam" id="PF14215">
    <property type="entry name" value="bHLH-MYC_N"/>
    <property type="match status" value="1"/>
</dbReference>
<dbReference type="Proteomes" id="UP000230069">
    <property type="component" value="Unassembled WGS sequence"/>
</dbReference>
<dbReference type="STRING" id="218851.A0A2G5CT02"/>
<feature type="domain" description="Transcription factor MYC/MYB N-terminal" evidence="5">
    <location>
        <begin position="11"/>
        <end position="178"/>
    </location>
</feature>
<sequence length="247" mass="27416">MVVMLGNQLGKMLAASVRSFQWSYAIFWSPSTKQEGVLEWSDGYFNVDKVDLKKSEKLREMYERLSLGETKEQAKIASTTSLSPEDLSDVEWYYVVCMSFAFAPGEGLPGRAFLNGEHIWLCNAQHADSKIFNRSLLAKSASIQTVVCFPVSGGVVELGVTHMVIEDIGLVQQMKAFFLDFSKDSCSEKFMSSPPNDEDDESLACDNDHDADNTQKRTRSKSGLRDADISMPGFIFILTSSSLVASN</sequence>
<evidence type="ECO:0000256" key="4">
    <source>
        <dbReference type="SAM" id="MobiDB-lite"/>
    </source>
</evidence>
<dbReference type="PANTHER" id="PTHR46266:SF1">
    <property type="entry name" value="TRANSCRIPTION FACTOR MYC1"/>
    <property type="match status" value="1"/>
</dbReference>
<feature type="region of interest" description="Disordered" evidence="4">
    <location>
        <begin position="190"/>
        <end position="224"/>
    </location>
</feature>
<evidence type="ECO:0000313" key="6">
    <source>
        <dbReference type="EMBL" id="PIA34411.1"/>
    </source>
</evidence>
<organism evidence="6 7">
    <name type="scientific">Aquilegia coerulea</name>
    <name type="common">Rocky mountain columbine</name>
    <dbReference type="NCBI Taxonomy" id="218851"/>
    <lineage>
        <taxon>Eukaryota</taxon>
        <taxon>Viridiplantae</taxon>
        <taxon>Streptophyta</taxon>
        <taxon>Embryophyta</taxon>
        <taxon>Tracheophyta</taxon>
        <taxon>Spermatophyta</taxon>
        <taxon>Magnoliopsida</taxon>
        <taxon>Ranunculales</taxon>
        <taxon>Ranunculaceae</taxon>
        <taxon>Thalictroideae</taxon>
        <taxon>Aquilegia</taxon>
    </lineage>
</organism>
<proteinExistence type="predicted"/>
<evidence type="ECO:0000256" key="2">
    <source>
        <dbReference type="ARBA" id="ARBA00023159"/>
    </source>
</evidence>
<dbReference type="OrthoDB" id="690068at2759"/>
<dbReference type="InterPro" id="IPR025610">
    <property type="entry name" value="MYC/MYB_N"/>
</dbReference>
<keyword evidence="7" id="KW-1185">Reference proteome</keyword>
<reference evidence="6 7" key="1">
    <citation type="submission" date="2017-09" db="EMBL/GenBank/DDBJ databases">
        <title>WGS assembly of Aquilegia coerulea Goldsmith.</title>
        <authorList>
            <person name="Hodges S."/>
            <person name="Kramer E."/>
            <person name="Nordborg M."/>
            <person name="Tomkins J."/>
            <person name="Borevitz J."/>
            <person name="Derieg N."/>
            <person name="Yan J."/>
            <person name="Mihaltcheva S."/>
            <person name="Hayes R.D."/>
            <person name="Rokhsar D."/>
        </authorList>
    </citation>
    <scope>NUCLEOTIDE SEQUENCE [LARGE SCALE GENOMIC DNA]</scope>
    <source>
        <strain evidence="7">cv. Goldsmith</strain>
    </source>
</reference>
<gene>
    <name evidence="6" type="ORF">AQUCO_03800194v1</name>
</gene>
<name>A0A2G5CT02_AQUCA</name>
<dbReference type="EMBL" id="KZ305055">
    <property type="protein sequence ID" value="PIA34411.1"/>
    <property type="molecule type" value="Genomic_DNA"/>
</dbReference>
<keyword evidence="3" id="KW-0804">Transcription</keyword>
<accession>A0A2G5CT02</accession>
<evidence type="ECO:0000256" key="1">
    <source>
        <dbReference type="ARBA" id="ARBA00023015"/>
    </source>
</evidence>
<evidence type="ECO:0000259" key="5">
    <source>
        <dbReference type="Pfam" id="PF14215"/>
    </source>
</evidence>
<dbReference type="PANTHER" id="PTHR46266">
    <property type="entry name" value="TRANSCRIPTION FACTOR TT8"/>
    <property type="match status" value="1"/>
</dbReference>
<protein>
    <recommendedName>
        <fullName evidence="5">Transcription factor MYC/MYB N-terminal domain-containing protein</fullName>
    </recommendedName>
</protein>
<keyword evidence="2" id="KW-0010">Activator</keyword>